<organism evidence="3 4">
    <name type="scientific">Strongylocentrotus purpuratus</name>
    <name type="common">Purple sea urchin</name>
    <dbReference type="NCBI Taxonomy" id="7668"/>
    <lineage>
        <taxon>Eukaryota</taxon>
        <taxon>Metazoa</taxon>
        <taxon>Echinodermata</taxon>
        <taxon>Eleutherozoa</taxon>
        <taxon>Echinozoa</taxon>
        <taxon>Echinoidea</taxon>
        <taxon>Euechinoidea</taxon>
        <taxon>Echinacea</taxon>
        <taxon>Camarodonta</taxon>
        <taxon>Echinidea</taxon>
        <taxon>Strongylocentrotidae</taxon>
        <taxon>Strongylocentrotus</taxon>
    </lineage>
</organism>
<dbReference type="InParanoid" id="A0A7M7N135"/>
<feature type="compositionally biased region" description="Polar residues" evidence="2">
    <location>
        <begin position="810"/>
        <end position="819"/>
    </location>
</feature>
<evidence type="ECO:0000313" key="4">
    <source>
        <dbReference type="Proteomes" id="UP000007110"/>
    </source>
</evidence>
<feature type="coiled-coil region" evidence="1">
    <location>
        <begin position="1204"/>
        <end position="1256"/>
    </location>
</feature>
<feature type="compositionally biased region" description="Polar residues" evidence="2">
    <location>
        <begin position="902"/>
        <end position="914"/>
    </location>
</feature>
<feature type="region of interest" description="Disordered" evidence="2">
    <location>
        <begin position="1521"/>
        <end position="1540"/>
    </location>
</feature>
<proteinExistence type="predicted"/>
<name>A0A7M7N135_STRPU</name>
<keyword evidence="4" id="KW-1185">Reference proteome</keyword>
<dbReference type="PANTHER" id="PTHR37915:SF3">
    <property type="match status" value="1"/>
</dbReference>
<dbReference type="OrthoDB" id="10037468at2759"/>
<feature type="region of interest" description="Disordered" evidence="2">
    <location>
        <begin position="725"/>
        <end position="975"/>
    </location>
</feature>
<dbReference type="GeneID" id="588428"/>
<feature type="coiled-coil region" evidence="1">
    <location>
        <begin position="33"/>
        <end position="60"/>
    </location>
</feature>
<feature type="compositionally biased region" description="Basic and acidic residues" evidence="2">
    <location>
        <begin position="882"/>
        <end position="900"/>
    </location>
</feature>
<dbReference type="PANTHER" id="PTHR37915">
    <property type="match status" value="1"/>
</dbReference>
<evidence type="ECO:0000313" key="3">
    <source>
        <dbReference type="EnsemblMetazoa" id="XP_030829050"/>
    </source>
</evidence>
<feature type="region of interest" description="Disordered" evidence="2">
    <location>
        <begin position="1590"/>
        <end position="1735"/>
    </location>
</feature>
<feature type="compositionally biased region" description="Polar residues" evidence="2">
    <location>
        <begin position="788"/>
        <end position="798"/>
    </location>
</feature>
<dbReference type="Proteomes" id="UP000007110">
    <property type="component" value="Unassembled WGS sequence"/>
</dbReference>
<feature type="compositionally biased region" description="Polar residues" evidence="2">
    <location>
        <begin position="417"/>
        <end position="426"/>
    </location>
</feature>
<feature type="region of interest" description="Disordered" evidence="2">
    <location>
        <begin position="1434"/>
        <end position="1499"/>
    </location>
</feature>
<feature type="region of interest" description="Disordered" evidence="2">
    <location>
        <begin position="989"/>
        <end position="1015"/>
    </location>
</feature>
<evidence type="ECO:0000256" key="2">
    <source>
        <dbReference type="SAM" id="MobiDB-lite"/>
    </source>
</evidence>
<feature type="coiled-coil region" evidence="1">
    <location>
        <begin position="590"/>
        <end position="617"/>
    </location>
</feature>
<feature type="compositionally biased region" description="Acidic residues" evidence="2">
    <location>
        <begin position="1006"/>
        <end position="1015"/>
    </location>
</feature>
<dbReference type="OMA" id="DVNRMMI"/>
<feature type="compositionally biased region" description="Low complexity" evidence="2">
    <location>
        <begin position="1602"/>
        <end position="1613"/>
    </location>
</feature>
<feature type="coiled-coil region" evidence="1">
    <location>
        <begin position="160"/>
        <end position="377"/>
    </location>
</feature>
<reference evidence="4" key="1">
    <citation type="submission" date="2015-02" db="EMBL/GenBank/DDBJ databases">
        <title>Genome sequencing for Strongylocentrotus purpuratus.</title>
        <authorList>
            <person name="Murali S."/>
            <person name="Liu Y."/>
            <person name="Vee V."/>
            <person name="English A."/>
            <person name="Wang M."/>
            <person name="Skinner E."/>
            <person name="Han Y."/>
            <person name="Muzny D.M."/>
            <person name="Worley K.C."/>
            <person name="Gibbs R.A."/>
        </authorList>
    </citation>
    <scope>NUCLEOTIDE SEQUENCE</scope>
</reference>
<feature type="compositionally biased region" description="Low complexity" evidence="2">
    <location>
        <begin position="869"/>
        <end position="880"/>
    </location>
</feature>
<sequence>MDETPGIPGLREWSPSMVGTMSVLDRGDAPAQLVIERNLKAQAQRQADQTKEELDRITSRVNQTVAAFELNEEMMDENKAAYFVPDLLELEKIISDTILKRRYQQQVMIFVVGFEEVTDQRLKLLTQINDFFGTYINSVDEEEYKPKEPEVDLEEVSVAVQEALETASSATQKLSDINTEIISYVEKMTGGKAASKSKKKLEKALQQAKDDIMSLTEKLQGAQAEIEDKEDHMTRLYKQIDMKSMEVLKYKNAADQAKKKLDQITELQSEISERDDEIERLNKALDDSQLSLKQLENSKENSFARLKAANDEGENKNLTIEKLQRKIQALNVQQGDSWNESQKQFEVTLQQVREENRQEVENVREALQDRIDELEEEALNQPKGWASDSEDERELSKSLSRTSGYLDQEPEFDMTEVASNVTSLSQPREPGWDLDTLGDDREPRSGLSSRHPSSVRKQELQSQPGTPKTLDPPKPKNINKAIEDDNSRNKSGTPKKAMRTKSNLEPVHEVPFEEKIPLEEEERWSKVPQEQLPSAFKQYRKEALFIVQGLQEKIKTNQEENHKKVKQLRNHIQVKEEKWDKERNTFIKKVDLARDAEREAEKEADNAVSQLESFVKQHEETTKNAIKQEQKALKTLTPEQRAKYLGEFNPIDMVNPITEEKNPEHVELFMKLQSTGRLKKMPTVLQEELAAATEGNQKLQQALLKVTTDAADYVGTGIDVLELEGSPRIRREDDGGEGDGGLPHPLNDFLMAEPSMESGISVKKPVSRSTQKTPQRKLPPKHAKKPNNQRQRAGTQPQPKEEPQLKRSVTPANSTGTIDNNEDEVIEELNFEDGDEYDEDNIDGTELADQFEKLLASGLEGEDELERPLSASSHHSQQSLYEKFRAQLEQRKQEIVERRSRATSMHGSLLSAKSGSYRDQAPSRDSAIMTPQGDVPFPDEEYDDPGMVQKSSAESSTRPQQSAAVSHHDQMSQARLSTAGYQGRVSSHLVSRAPSVSESGVSMLGTDDEGGYSADEEEAAGGLLPRFIATATSAKLYDVDKLDIATSPIAYSTISKSSRQSIESIADHPVVQDYLKTYQHVTDFKENVMKLVYDKEFGAALEQLAEMKTLQFDRDSNVQSQVSHMTYNVETFLKEIISIFGTVMTTPEPEAAVSSLMISRADTGKSRFGGLGFQLLPSDAIQEGIPVGLEREMTDMTFQSSERAKEIQENYDRLKQEAGKQQMDYEDKLNNNTVMMMEMQNTIQDLQQELQALEGAKAMSSTSRVSTASAGRDLQVEPTIIFSRSDSERNQKALKRGISAQRVSAEQYNEAVRAMEQYTVLPAKRLVHIVRKYSHHTEMKKIEDDVRHSNSIDQEVYTLLERMETLQSKRAHRWGEEMDNLTAERNRLAHLLMDTLTHLEQESGIFMIKPILSWKGRGFQPQYQSKLSSYQPPKRLLRPITPEDRKGTPFTVVPAPTPANQGTKAGFRPGTRNSSGTPGGGGDTHRLYTSSGHNPNGGASIKGYAVQMVGEVPQPMWSMSTSLPTHAGEGAGSGGGGLTGRLNFMTTPRLLELDVNRLLIGQNTVSAATKAMMSNDRLVNAANSSVRSYVTISRPSTHPAVPNLRPSRPNSSSEAEKAQTTPRSPPPPTSSSAGPHGRTRSEGALQMSQPLPPIKVPSNDNNEEDEIMRGTGGSDSGSRLHPSPPHTPPGSSLRHSPAIIDDEDDPRQSQNASPGHITKVSMRSASRSSEHNLKT</sequence>
<dbReference type="RefSeq" id="XP_030829050.1">
    <property type="nucleotide sequence ID" value="XM_030973190.1"/>
</dbReference>
<protein>
    <submittedName>
        <fullName evidence="3">Uncharacterized protein</fullName>
    </submittedName>
</protein>
<reference evidence="3" key="2">
    <citation type="submission" date="2021-01" db="UniProtKB">
        <authorList>
            <consortium name="EnsemblMetazoa"/>
        </authorList>
    </citation>
    <scope>IDENTIFICATION</scope>
</reference>
<feature type="compositionally biased region" description="Basic residues" evidence="2">
    <location>
        <begin position="774"/>
        <end position="787"/>
    </location>
</feature>
<feature type="compositionally biased region" description="Acidic residues" evidence="2">
    <location>
        <begin position="820"/>
        <end position="843"/>
    </location>
</feature>
<accession>A0A7M7N135</accession>
<feature type="compositionally biased region" description="Polar residues" evidence="2">
    <location>
        <begin position="989"/>
        <end position="1000"/>
    </location>
</feature>
<feature type="compositionally biased region" description="Gly residues" evidence="2">
    <location>
        <begin position="1529"/>
        <end position="1539"/>
    </location>
</feature>
<evidence type="ECO:0000256" key="1">
    <source>
        <dbReference type="SAM" id="Coils"/>
    </source>
</evidence>
<feature type="region of interest" description="Disordered" evidence="2">
    <location>
        <begin position="378"/>
        <end position="514"/>
    </location>
</feature>
<dbReference type="KEGG" id="spu:588428"/>
<dbReference type="EnsemblMetazoa" id="XM_030973190">
    <property type="protein sequence ID" value="XP_030829050"/>
    <property type="gene ID" value="LOC588428"/>
</dbReference>
<keyword evidence="1" id="KW-0175">Coiled coil</keyword>
<feature type="compositionally biased region" description="Polar residues" evidence="2">
    <location>
        <begin position="949"/>
        <end position="964"/>
    </location>
</feature>